<feature type="transmembrane region" description="Helical" evidence="7">
    <location>
        <begin position="46"/>
        <end position="65"/>
    </location>
</feature>
<protein>
    <submittedName>
        <fullName evidence="9">Multidrug resistance protein 3</fullName>
    </submittedName>
</protein>
<feature type="transmembrane region" description="Helical" evidence="7">
    <location>
        <begin position="77"/>
        <end position="96"/>
    </location>
</feature>
<evidence type="ECO:0000256" key="3">
    <source>
        <dbReference type="ARBA" id="ARBA00022475"/>
    </source>
</evidence>
<feature type="transmembrane region" description="Helical" evidence="7">
    <location>
        <begin position="331"/>
        <end position="350"/>
    </location>
</feature>
<feature type="transmembrane region" description="Helical" evidence="7">
    <location>
        <begin position="135"/>
        <end position="153"/>
    </location>
</feature>
<dbReference type="STRING" id="199441.BkAM31D_08610"/>
<dbReference type="PROSITE" id="PS00216">
    <property type="entry name" value="SUGAR_TRANSPORT_1"/>
    <property type="match status" value="1"/>
</dbReference>
<feature type="transmembrane region" description="Helical" evidence="7">
    <location>
        <begin position="402"/>
        <end position="420"/>
    </location>
</feature>
<evidence type="ECO:0000256" key="5">
    <source>
        <dbReference type="ARBA" id="ARBA00022989"/>
    </source>
</evidence>
<comment type="subcellular location">
    <subcellularLocation>
        <location evidence="1">Cell membrane</location>
        <topology evidence="1">Multi-pass membrane protein</topology>
    </subcellularLocation>
</comment>
<keyword evidence="5 7" id="KW-1133">Transmembrane helix</keyword>
<dbReference type="InterPro" id="IPR004638">
    <property type="entry name" value="EmrB-like"/>
</dbReference>
<dbReference type="PROSITE" id="PS50850">
    <property type="entry name" value="MFS"/>
    <property type="match status" value="1"/>
</dbReference>
<reference evidence="9 10" key="1">
    <citation type="submission" date="2017-04" db="EMBL/GenBank/DDBJ databases">
        <title>Bacillus krulwichiae AM31D Genome sequencing and assembly.</title>
        <authorList>
            <person name="Krulwich T.A."/>
            <person name="Anastor L."/>
            <person name="Ehrlich R."/>
            <person name="Ehrlich G.D."/>
            <person name="Janto B."/>
        </authorList>
    </citation>
    <scope>NUCLEOTIDE SEQUENCE [LARGE SCALE GENOMIC DNA]</scope>
    <source>
        <strain evidence="9 10">AM31D</strain>
    </source>
</reference>
<dbReference type="PANTHER" id="PTHR23501">
    <property type="entry name" value="MAJOR FACILITATOR SUPERFAMILY"/>
    <property type="match status" value="1"/>
</dbReference>
<accession>A0A1X9MBF1</accession>
<dbReference type="NCBIfam" id="TIGR00711">
    <property type="entry name" value="efflux_EmrB"/>
    <property type="match status" value="1"/>
</dbReference>
<evidence type="ECO:0000313" key="9">
    <source>
        <dbReference type="EMBL" id="ARK29920.1"/>
    </source>
</evidence>
<feature type="transmembrane region" description="Helical" evidence="7">
    <location>
        <begin position="198"/>
        <end position="218"/>
    </location>
</feature>
<dbReference type="GO" id="GO:0022857">
    <property type="term" value="F:transmembrane transporter activity"/>
    <property type="evidence" value="ECO:0007669"/>
    <property type="project" value="InterPro"/>
</dbReference>
<dbReference type="InterPro" id="IPR036259">
    <property type="entry name" value="MFS_trans_sf"/>
</dbReference>
<dbReference type="FunFam" id="1.20.1720.10:FF:000004">
    <property type="entry name" value="EmrB/QacA family drug resistance transporter"/>
    <property type="match status" value="1"/>
</dbReference>
<dbReference type="PRINTS" id="PR01036">
    <property type="entry name" value="TCRTETB"/>
</dbReference>
<name>A0A1X9MBF1_9BACI</name>
<dbReference type="Proteomes" id="UP000193006">
    <property type="component" value="Chromosome"/>
</dbReference>
<evidence type="ECO:0000256" key="6">
    <source>
        <dbReference type="ARBA" id="ARBA00023136"/>
    </source>
</evidence>
<dbReference type="CDD" id="cd17502">
    <property type="entry name" value="MFS_Azr1_MDR_like"/>
    <property type="match status" value="1"/>
</dbReference>
<dbReference type="SUPFAM" id="SSF103473">
    <property type="entry name" value="MFS general substrate transporter"/>
    <property type="match status" value="1"/>
</dbReference>
<dbReference type="InterPro" id="IPR020846">
    <property type="entry name" value="MFS_dom"/>
</dbReference>
<gene>
    <name evidence="9" type="primary">bmr3</name>
    <name evidence="9" type="ORF">BkAM31D_08610</name>
</gene>
<dbReference type="InterPro" id="IPR011701">
    <property type="entry name" value="MFS"/>
</dbReference>
<feature type="transmembrane region" description="Helical" evidence="7">
    <location>
        <begin position="102"/>
        <end position="123"/>
    </location>
</feature>
<dbReference type="Gene3D" id="1.20.1250.20">
    <property type="entry name" value="MFS general substrate transporter like domains"/>
    <property type="match status" value="1"/>
</dbReference>
<feature type="transmembrane region" description="Helical" evidence="7">
    <location>
        <begin position="302"/>
        <end position="324"/>
    </location>
</feature>
<dbReference type="AlphaFoldDB" id="A0A1X9MBF1"/>
<dbReference type="Gene3D" id="1.20.1720.10">
    <property type="entry name" value="Multidrug resistance protein D"/>
    <property type="match status" value="1"/>
</dbReference>
<keyword evidence="6 7" id="KW-0472">Membrane</keyword>
<dbReference type="EMBL" id="CP020814">
    <property type="protein sequence ID" value="ARK29920.1"/>
    <property type="molecule type" value="Genomic_DNA"/>
</dbReference>
<dbReference type="GO" id="GO:0005886">
    <property type="term" value="C:plasma membrane"/>
    <property type="evidence" value="ECO:0007669"/>
    <property type="project" value="UniProtKB-SubCell"/>
</dbReference>
<dbReference type="PANTHER" id="PTHR23501:SF197">
    <property type="entry name" value="COMD"/>
    <property type="match status" value="1"/>
</dbReference>
<feature type="transmembrane region" description="Helical" evidence="7">
    <location>
        <begin position="165"/>
        <end position="186"/>
    </location>
</feature>
<evidence type="ECO:0000313" key="10">
    <source>
        <dbReference type="Proteomes" id="UP000193006"/>
    </source>
</evidence>
<keyword evidence="3" id="KW-1003">Cell membrane</keyword>
<keyword evidence="4 7" id="KW-0812">Transmembrane</keyword>
<dbReference type="KEGG" id="bkw:BkAM31D_08610"/>
<evidence type="ECO:0000259" key="8">
    <source>
        <dbReference type="PROSITE" id="PS50850"/>
    </source>
</evidence>
<proteinExistence type="predicted"/>
<keyword evidence="2" id="KW-0813">Transport</keyword>
<dbReference type="InterPro" id="IPR005829">
    <property type="entry name" value="Sugar_transporter_CS"/>
</dbReference>
<evidence type="ECO:0000256" key="2">
    <source>
        <dbReference type="ARBA" id="ARBA00022448"/>
    </source>
</evidence>
<keyword evidence="10" id="KW-1185">Reference proteome</keyword>
<feature type="transmembrane region" description="Helical" evidence="7">
    <location>
        <begin position="224"/>
        <end position="244"/>
    </location>
</feature>
<evidence type="ECO:0000256" key="1">
    <source>
        <dbReference type="ARBA" id="ARBA00004651"/>
    </source>
</evidence>
<feature type="transmembrane region" description="Helical" evidence="7">
    <location>
        <begin position="487"/>
        <end position="513"/>
    </location>
</feature>
<feature type="transmembrane region" description="Helical" evidence="7">
    <location>
        <begin position="356"/>
        <end position="381"/>
    </location>
</feature>
<feature type="domain" description="Major facilitator superfamily (MFS) profile" evidence="8">
    <location>
        <begin position="12"/>
        <end position="517"/>
    </location>
</feature>
<organism evidence="9 10">
    <name type="scientific">Halalkalibacter krulwichiae</name>
    <dbReference type="NCBI Taxonomy" id="199441"/>
    <lineage>
        <taxon>Bacteria</taxon>
        <taxon>Bacillati</taxon>
        <taxon>Bacillota</taxon>
        <taxon>Bacilli</taxon>
        <taxon>Bacillales</taxon>
        <taxon>Bacillaceae</taxon>
        <taxon>Halalkalibacter</taxon>
    </lineage>
</organism>
<evidence type="ECO:0000256" key="7">
    <source>
        <dbReference type="SAM" id="Phobius"/>
    </source>
</evidence>
<feature type="transmembrane region" description="Helical" evidence="7">
    <location>
        <begin position="12"/>
        <end position="34"/>
    </location>
</feature>
<evidence type="ECO:0000256" key="4">
    <source>
        <dbReference type="ARBA" id="ARBA00022692"/>
    </source>
</evidence>
<dbReference type="Pfam" id="PF07690">
    <property type="entry name" value="MFS_1"/>
    <property type="match status" value="1"/>
</dbReference>
<sequence length="540" mass="58600">MEQLNTKQKVVIMLAIVSAMFFAAVNQTIVGTALPRIVADLGGVEYFNWVYTIFMLASSISGILVGKLSDIYGRKVFLLTGITIFLVGSFLCGWSNSIIQLIIFRALQGLGGGMIISTAHASVGDLFSPRERGKWQGFLASGFGLASVSGPTLGGFIVDSFNWNWVFWVFLPFGVISFVLIFWLLPQMAPKEKEPIDFLGSGTLTIVLISMLLTFSWGGVRYDWLSLEITALVVITFLSFLIFIKVERTVKSPVVPLDLFKNKVFTVSNMASFFTSAGMFGVMMYVPFFLQGVMGLSATASGFVIMPKMISMVISSTICGMIISRFGKYKMITLIGVFAIASGMLSISLMNAESSLVGIICSLIIMGLGMGAAFPVFTLIVQNAVEHKVLGVATSTAQLARHLGATVGVSIVGIVMNARLMQGFSSENVTELLVEIQDHNGEIEQQIAKLKDPQTLVDPKSVSEIQTSLPSELHELYGSIIIELRVILGYSISGALLTGTFVVFCGFIITLFLKETQLRTTIKQTPSKNTKETGTADPNL</sequence>
<dbReference type="RefSeq" id="WP_066152217.1">
    <property type="nucleotide sequence ID" value="NZ_CP020814.1"/>
</dbReference>
<feature type="transmembrane region" description="Helical" evidence="7">
    <location>
        <begin position="264"/>
        <end position="290"/>
    </location>
</feature>